<organism evidence="1 2">
    <name type="scientific">Neorhizobium galegae bv. orientalis str. HAMBI 540</name>
    <dbReference type="NCBI Taxonomy" id="1028800"/>
    <lineage>
        <taxon>Bacteria</taxon>
        <taxon>Pseudomonadati</taxon>
        <taxon>Pseudomonadota</taxon>
        <taxon>Alphaproteobacteria</taxon>
        <taxon>Hyphomicrobiales</taxon>
        <taxon>Rhizobiaceae</taxon>
        <taxon>Rhizobium/Agrobacterium group</taxon>
        <taxon>Neorhizobium</taxon>
    </lineage>
</organism>
<dbReference type="InterPro" id="IPR035093">
    <property type="entry name" value="RelE/ParE_toxin_dom_sf"/>
</dbReference>
<gene>
    <name evidence="1" type="ORF">RG540_CH15180</name>
</gene>
<reference evidence="2" key="1">
    <citation type="journal article" date="2014" name="BMC Genomics">
        <title>Genome sequencing of two Neorhizobium galegae strains reveals a noeT gene responsible for the unusual acetylation of the nodulation factors.</title>
        <authorList>
            <person name="Osterman J."/>
            <person name="Marsh J."/>
            <person name="Laine P.K."/>
            <person name="Zeng Z."/>
            <person name="Alatalo E."/>
            <person name="Sullivan J.T."/>
            <person name="Young J.P."/>
            <person name="Thomas-Oates J."/>
            <person name="Paulin L."/>
            <person name="Lindstrom K."/>
        </authorList>
    </citation>
    <scope>NUCLEOTIDE SEQUENCE [LARGE SCALE GENOMIC DNA]</scope>
    <source>
        <strain evidence="2">HAMBI 540</strain>
    </source>
</reference>
<dbReference type="PATRIC" id="fig|1028800.3.peg.1528"/>
<dbReference type="Proteomes" id="UP000028181">
    <property type="component" value="Chromosome I"/>
</dbReference>
<dbReference type="PANTHER" id="PTHR40266">
    <property type="entry name" value="TOXIN HIGB-1"/>
    <property type="match status" value="1"/>
</dbReference>
<evidence type="ECO:0000313" key="1">
    <source>
        <dbReference type="EMBL" id="CDN47694.1"/>
    </source>
</evidence>
<dbReference type="KEGG" id="ngg:RG540_CH15180"/>
<keyword evidence="2" id="KW-1185">Reference proteome</keyword>
<dbReference type="HOGENOM" id="CLU_1609067_0_0_5"/>
<dbReference type="SUPFAM" id="SSF143011">
    <property type="entry name" value="RelE-like"/>
    <property type="match status" value="1"/>
</dbReference>
<dbReference type="PANTHER" id="PTHR40266:SF2">
    <property type="entry name" value="TOXIN HIGB-1"/>
    <property type="match status" value="1"/>
</dbReference>
<dbReference type="Pfam" id="PF05015">
    <property type="entry name" value="HigB-like_toxin"/>
    <property type="match status" value="1"/>
</dbReference>
<dbReference type="AlphaFoldDB" id="A0A068SPB4"/>
<proteinExistence type="predicted"/>
<dbReference type="Gene3D" id="3.30.2310.20">
    <property type="entry name" value="RelE-like"/>
    <property type="match status" value="1"/>
</dbReference>
<dbReference type="EMBL" id="HG938353">
    <property type="protein sequence ID" value="CDN47694.1"/>
    <property type="molecule type" value="Genomic_DNA"/>
</dbReference>
<protein>
    <submittedName>
        <fullName evidence="1">Proteic killer suppression protein</fullName>
    </submittedName>
</protein>
<evidence type="ECO:0000313" key="2">
    <source>
        <dbReference type="Proteomes" id="UP000028181"/>
    </source>
</evidence>
<dbReference type="eggNOG" id="COG3549">
    <property type="taxonomic scope" value="Bacteria"/>
</dbReference>
<sequence length="165" mass="18798">MTAVFRKLCRDDMTEAASVHRTSFDERLPWLAQLHTPEEDRGYWRGHLFATCDSTAGPHSQACIALRYTIRCAMIVSFRHKGLEAFYRSGTTKGIRAAHAAKLARILGLLDVAVGPEDLNLPGFKLHLLKGNLKGHWSIWVNGNWRVTFRFVCPDVELVDYQDYH</sequence>
<name>A0A068SPB4_NEOGA</name>
<accession>A0A068SPB4</accession>
<dbReference type="InterPro" id="IPR007711">
    <property type="entry name" value="HigB-1"/>
</dbReference>